<protein>
    <recommendedName>
        <fullName evidence="4">Isochorismate synthase MenF</fullName>
        <ecNumber evidence="4">5.4.4.2</ecNumber>
    </recommendedName>
    <alternativeName>
        <fullName evidence="4">Isochorismate mutase</fullName>
    </alternativeName>
</protein>
<feature type="binding site" evidence="4">
    <location>
        <position position="306"/>
    </location>
    <ligand>
        <name>Mg(2+)</name>
        <dbReference type="ChEBI" id="CHEBI:18420"/>
    </ligand>
</feature>
<reference evidence="6 7" key="1">
    <citation type="submission" date="2022-05" db="EMBL/GenBank/DDBJ databases">
        <authorList>
            <person name="Park J.-S."/>
        </authorList>
    </citation>
    <scope>NUCLEOTIDE SEQUENCE [LARGE SCALE GENOMIC DNA]</scope>
    <source>
        <strain evidence="6 7">2012CJ34-2</strain>
    </source>
</reference>
<dbReference type="PANTHER" id="PTHR42839">
    <property type="entry name" value="ISOCHORISMATE SYNTHASE ENTC"/>
    <property type="match status" value="1"/>
</dbReference>
<comment type="caution">
    <text evidence="6">The sequence shown here is derived from an EMBL/GenBank/DDBJ whole genome shotgun (WGS) entry which is preliminary data.</text>
</comment>
<dbReference type="HAMAP" id="MF_01935">
    <property type="entry name" value="MenF"/>
    <property type="match status" value="1"/>
</dbReference>
<dbReference type="InterPro" id="IPR005801">
    <property type="entry name" value="ADC_synthase"/>
</dbReference>
<feature type="active site" description="Proton acceptor" evidence="4">
    <location>
        <position position="212"/>
    </location>
</feature>
<comment type="pathway">
    <text evidence="4">Quinol/quinone metabolism; 1,4-dihydroxy-2-naphthoate biosynthesis; 1,4-dihydroxy-2-naphthoate from chorismate: step 1/7.</text>
</comment>
<comment type="pathway">
    <text evidence="4">Quinol/quinone metabolism; menaquinone biosynthesis.</text>
</comment>
<dbReference type="RefSeq" id="WP_249698455.1">
    <property type="nucleotide sequence ID" value="NZ_JAMFLX010000005.1"/>
</dbReference>
<name>A0ABT0PFZ3_9GAMM</name>
<dbReference type="GO" id="GO:0008909">
    <property type="term" value="F:isochorismate synthase activity"/>
    <property type="evidence" value="ECO:0007669"/>
    <property type="project" value="UniProtKB-EC"/>
</dbReference>
<evidence type="ECO:0000256" key="1">
    <source>
        <dbReference type="ARBA" id="ARBA00000799"/>
    </source>
</evidence>
<dbReference type="InterPro" id="IPR015890">
    <property type="entry name" value="Chorismate_C"/>
</dbReference>
<sequence>MSADSFRQPLTLSVAAAKLAEKINQVEPGSGWHRIALPVCVETDLLACLAGGEGVRVYWSQRDTPGQETAGFGVALALNVAHTCDLDECLPVIRNILNTCPQARFVGGLPFFEDRKEQWPGFEGGELILPRFELTRRQGQLTLACHVELPAGAAGEQFRSQIARQALSLKEAKGFPCALPSAEIVKENPDWQLWQNQVGQVLGLMEQDELEKLVLSREQQLELEADLCPWSLLSAWQKLTPETYRFAFIRENGQCFFGASPERLYRRNGQTLDSEALAGTAPRGLTPAQDRRLASALLSDDKNRRENSLVLQAVRHALQSCSESVEPISEMSLIRLKSVQHLRQMIRAKLKPGVTDGMLLKLLHPTPAVGGVPKDRALEQLATIENHARGWYAAPFGCIGNDQAEFAVALRCVFLNGRNLSLYSGAGLVCGSDANAEWAELDSKLRTVQSLLQISQ</sequence>
<dbReference type="InterPro" id="IPR004561">
    <property type="entry name" value="IsoChor_synthase"/>
</dbReference>
<comment type="similarity">
    <text evidence="2 4">Belongs to the isochorismate synthase family.</text>
</comment>
<evidence type="ECO:0000256" key="2">
    <source>
        <dbReference type="ARBA" id="ARBA00005297"/>
    </source>
</evidence>
<organism evidence="6 7">
    <name type="scientific">Parendozoicomonas callyspongiae</name>
    <dbReference type="NCBI Taxonomy" id="2942213"/>
    <lineage>
        <taxon>Bacteria</taxon>
        <taxon>Pseudomonadati</taxon>
        <taxon>Pseudomonadota</taxon>
        <taxon>Gammaproteobacteria</taxon>
        <taxon>Oceanospirillales</taxon>
        <taxon>Endozoicomonadaceae</taxon>
        <taxon>Parendozoicomonas</taxon>
    </lineage>
</organism>
<comment type="function">
    <text evidence="4">Catalyzes the conversion of chorismate to isochorismate.</text>
</comment>
<dbReference type="NCBIfam" id="TIGR00543">
    <property type="entry name" value="isochor_syn"/>
    <property type="match status" value="1"/>
</dbReference>
<dbReference type="EC" id="5.4.4.2" evidence="4"/>
<evidence type="ECO:0000313" key="7">
    <source>
        <dbReference type="Proteomes" id="UP001203338"/>
    </source>
</evidence>
<dbReference type="Proteomes" id="UP001203338">
    <property type="component" value="Unassembled WGS sequence"/>
</dbReference>
<comment type="cofactor">
    <cofactor evidence="4">
        <name>Mg(2+)</name>
        <dbReference type="ChEBI" id="CHEBI:18420"/>
    </cofactor>
</comment>
<feature type="active site" description="Proton donor" evidence="4">
    <location>
        <position position="262"/>
    </location>
</feature>
<gene>
    <name evidence="4" type="primary">menF</name>
    <name evidence="6" type="ORF">M3P05_05725</name>
</gene>
<keyword evidence="7" id="KW-1185">Reference proteome</keyword>
<keyword evidence="4" id="KW-0479">Metal-binding</keyword>
<evidence type="ECO:0000313" key="6">
    <source>
        <dbReference type="EMBL" id="MCL6269443.1"/>
    </source>
</evidence>
<keyword evidence="4" id="KW-0474">Menaquinone biosynthesis</keyword>
<feature type="binding site" evidence="4">
    <location>
        <position position="440"/>
    </location>
    <ligand>
        <name>Mg(2+)</name>
        <dbReference type="ChEBI" id="CHEBI:18420"/>
    </ligand>
</feature>
<feature type="domain" description="Chorismate-utilising enzyme C-terminal" evidence="5">
    <location>
        <begin position="194"/>
        <end position="444"/>
    </location>
</feature>
<dbReference type="SUPFAM" id="SSF56322">
    <property type="entry name" value="ADC synthase"/>
    <property type="match status" value="1"/>
</dbReference>
<dbReference type="InterPro" id="IPR034681">
    <property type="entry name" value="MenF"/>
</dbReference>
<dbReference type="EMBL" id="JAMFLX010000005">
    <property type="protein sequence ID" value="MCL6269443.1"/>
    <property type="molecule type" value="Genomic_DNA"/>
</dbReference>
<proteinExistence type="inferred from homology"/>
<evidence type="ECO:0000256" key="4">
    <source>
        <dbReference type="HAMAP-Rule" id="MF_01935"/>
    </source>
</evidence>
<dbReference type="PANTHER" id="PTHR42839:SF2">
    <property type="entry name" value="ISOCHORISMATE SYNTHASE ENTC"/>
    <property type="match status" value="1"/>
</dbReference>
<comment type="catalytic activity">
    <reaction evidence="1 4">
        <text>chorismate = isochorismate</text>
        <dbReference type="Rhea" id="RHEA:18985"/>
        <dbReference type="ChEBI" id="CHEBI:29748"/>
        <dbReference type="ChEBI" id="CHEBI:29780"/>
        <dbReference type="EC" id="5.4.4.2"/>
    </reaction>
</comment>
<dbReference type="Pfam" id="PF00425">
    <property type="entry name" value="Chorismate_bind"/>
    <property type="match status" value="1"/>
</dbReference>
<keyword evidence="4" id="KW-0460">Magnesium</keyword>
<accession>A0ABT0PFZ3</accession>
<evidence type="ECO:0000259" key="5">
    <source>
        <dbReference type="Pfam" id="PF00425"/>
    </source>
</evidence>
<evidence type="ECO:0000256" key="3">
    <source>
        <dbReference type="ARBA" id="ARBA00023235"/>
    </source>
</evidence>
<dbReference type="Gene3D" id="3.60.120.10">
    <property type="entry name" value="Anthranilate synthase"/>
    <property type="match status" value="1"/>
</dbReference>
<keyword evidence="3 4" id="KW-0413">Isomerase</keyword>